<evidence type="ECO:0000256" key="2">
    <source>
        <dbReference type="SAM" id="SignalP"/>
    </source>
</evidence>
<accession>A0ABS7HIJ9</accession>
<protein>
    <recommendedName>
        <fullName evidence="5">DUF1257 domain-containing protein</fullName>
    </recommendedName>
</protein>
<sequence>MSVTLILIPAALAAATAISAAGGIGALSQLGREHEEDETATGGAESGPRPIEVRTRMKDPDLLGDALRDIGATAVRLDGDALSAAIDGVELDMTRSEDGVWAAHFQRADGRELAESEAADLVARLDAAYALRVQQAVAARIRDRAASAGFELVSESRDQDDTVTMVLDVKDYA</sequence>
<name>A0ABS7HIJ9_9MICO</name>
<feature type="chain" id="PRO_5046859192" description="DUF1257 domain-containing protein" evidence="2">
    <location>
        <begin position="21"/>
        <end position="173"/>
    </location>
</feature>
<evidence type="ECO:0008006" key="5">
    <source>
        <dbReference type="Google" id="ProtNLM"/>
    </source>
</evidence>
<keyword evidence="4" id="KW-1185">Reference proteome</keyword>
<evidence type="ECO:0000256" key="1">
    <source>
        <dbReference type="SAM" id="MobiDB-lite"/>
    </source>
</evidence>
<keyword evidence="2" id="KW-0732">Signal</keyword>
<gene>
    <name evidence="3" type="ORF">JNB62_02415</name>
</gene>
<proteinExistence type="predicted"/>
<reference evidence="3 4" key="1">
    <citation type="journal article" date="2021" name="MBio">
        <title>Poor Competitiveness of Bradyrhizobium in Pigeon Pea Root Colonization in Indian Soils.</title>
        <authorList>
            <person name="Chalasani D."/>
            <person name="Basu A."/>
            <person name="Pullabhotla S.V.S.R.N."/>
            <person name="Jorrin B."/>
            <person name="Neal A.L."/>
            <person name="Poole P.S."/>
            <person name="Podile A.R."/>
            <person name="Tkacz A."/>
        </authorList>
    </citation>
    <scope>NUCLEOTIDE SEQUENCE [LARGE SCALE GENOMIC DNA]</scope>
    <source>
        <strain evidence="3 4">HU14</strain>
    </source>
</reference>
<feature type="signal peptide" evidence="2">
    <location>
        <begin position="1"/>
        <end position="20"/>
    </location>
</feature>
<dbReference type="RefSeq" id="WP_220299290.1">
    <property type="nucleotide sequence ID" value="NZ_JAEUAW010000002.1"/>
</dbReference>
<organism evidence="3 4">
    <name type="scientific">Microbacterium jejuense</name>
    <dbReference type="NCBI Taxonomy" id="1263637"/>
    <lineage>
        <taxon>Bacteria</taxon>
        <taxon>Bacillati</taxon>
        <taxon>Actinomycetota</taxon>
        <taxon>Actinomycetes</taxon>
        <taxon>Micrococcales</taxon>
        <taxon>Microbacteriaceae</taxon>
        <taxon>Microbacterium</taxon>
    </lineage>
</organism>
<evidence type="ECO:0000313" key="3">
    <source>
        <dbReference type="EMBL" id="MBW9092533.1"/>
    </source>
</evidence>
<dbReference type="EMBL" id="JAEUAW010000002">
    <property type="protein sequence ID" value="MBW9092533.1"/>
    <property type="molecule type" value="Genomic_DNA"/>
</dbReference>
<feature type="region of interest" description="Disordered" evidence="1">
    <location>
        <begin position="31"/>
        <end position="52"/>
    </location>
</feature>
<comment type="caution">
    <text evidence="3">The sequence shown here is derived from an EMBL/GenBank/DDBJ whole genome shotgun (WGS) entry which is preliminary data.</text>
</comment>
<dbReference type="Proteomes" id="UP001196843">
    <property type="component" value="Unassembled WGS sequence"/>
</dbReference>
<evidence type="ECO:0000313" key="4">
    <source>
        <dbReference type="Proteomes" id="UP001196843"/>
    </source>
</evidence>